<dbReference type="FunFam" id="1.10.10.10:FF:000001">
    <property type="entry name" value="LysR family transcriptional regulator"/>
    <property type="match status" value="1"/>
</dbReference>
<dbReference type="Gene3D" id="1.10.10.10">
    <property type="entry name" value="Winged helix-like DNA-binding domain superfamily/Winged helix DNA-binding domain"/>
    <property type="match status" value="1"/>
</dbReference>
<dbReference type="InterPro" id="IPR000847">
    <property type="entry name" value="LysR_HTH_N"/>
</dbReference>
<evidence type="ECO:0000256" key="3">
    <source>
        <dbReference type="ARBA" id="ARBA00023125"/>
    </source>
</evidence>
<dbReference type="Proteomes" id="UP000185783">
    <property type="component" value="Unassembled WGS sequence"/>
</dbReference>
<organism evidence="6 7">
    <name type="scientific">Pseudovibrio exalbescens</name>
    <dbReference type="NCBI Taxonomy" id="197461"/>
    <lineage>
        <taxon>Bacteria</taxon>
        <taxon>Pseudomonadati</taxon>
        <taxon>Pseudomonadota</taxon>
        <taxon>Alphaproteobacteria</taxon>
        <taxon>Hyphomicrobiales</taxon>
        <taxon>Stappiaceae</taxon>
        <taxon>Pseudovibrio</taxon>
    </lineage>
</organism>
<keyword evidence="4" id="KW-0804">Transcription</keyword>
<dbReference type="STRING" id="197461.A3843_17245"/>
<dbReference type="PRINTS" id="PR00039">
    <property type="entry name" value="HTHLYSR"/>
</dbReference>
<dbReference type="InterPro" id="IPR005119">
    <property type="entry name" value="LysR_subst-bd"/>
</dbReference>
<dbReference type="OrthoDB" id="1631201at2"/>
<dbReference type="PROSITE" id="PS50931">
    <property type="entry name" value="HTH_LYSR"/>
    <property type="match status" value="1"/>
</dbReference>
<dbReference type="InterPro" id="IPR036390">
    <property type="entry name" value="WH_DNA-bd_sf"/>
</dbReference>
<dbReference type="RefSeq" id="WP_028482449.1">
    <property type="nucleotide sequence ID" value="NZ_LVVZ01000041.1"/>
</dbReference>
<evidence type="ECO:0000313" key="6">
    <source>
        <dbReference type="EMBL" id="OKL42425.1"/>
    </source>
</evidence>
<reference evidence="6 7" key="1">
    <citation type="submission" date="2016-03" db="EMBL/GenBank/DDBJ databases">
        <title>Genome sequence of Nesiotobacter sp. nov., a moderately halophilic alphaproteobacterium isolated from the Yellow Sea, China.</title>
        <authorList>
            <person name="Zhang G."/>
            <person name="Zhang R."/>
        </authorList>
    </citation>
    <scope>NUCLEOTIDE SEQUENCE [LARGE SCALE GENOMIC DNA]</scope>
    <source>
        <strain evidence="6 7">WB1-6</strain>
    </source>
</reference>
<comment type="similarity">
    <text evidence="1">Belongs to the LysR transcriptional regulatory family.</text>
</comment>
<keyword evidence="2" id="KW-0805">Transcription regulation</keyword>
<feature type="domain" description="HTH lysR-type" evidence="5">
    <location>
        <begin position="4"/>
        <end position="61"/>
    </location>
</feature>
<gene>
    <name evidence="6" type="ORF">A3843_17245</name>
</gene>
<evidence type="ECO:0000256" key="4">
    <source>
        <dbReference type="ARBA" id="ARBA00023163"/>
    </source>
</evidence>
<name>A0A1U7JCJ4_9HYPH</name>
<sequence>MATLDLDQLRTLVAIVDTGSFTRAAEKVHKTQSAVSMQMRRLEDKLGRDIFTKDGRQSKLTEDGERLLHHARRMLKLNDDTLAMFDESEVSGVVRIGTPDDYADRFLPMIMARFSRSYPGAEVSVTCAPTPNLREALAADDLDIAIVTHVMQYRQASDEIIRREPLMWVASEQHCAEQETPLPLALGRPKCDWRQAALNALDKQSRSYRILYTSWNSTAVSAAVLSGLAVSVLPESAVRPGMRILSEAEGFPSLPTCEIALIRNPQASAKVTNALAEHIKLSLNNLSATHLAAE</sequence>
<dbReference type="SUPFAM" id="SSF46785">
    <property type="entry name" value="Winged helix' DNA-binding domain"/>
    <property type="match status" value="1"/>
</dbReference>
<keyword evidence="7" id="KW-1185">Reference proteome</keyword>
<accession>A0A1U7JCJ4</accession>
<dbReference type="InterPro" id="IPR036388">
    <property type="entry name" value="WH-like_DNA-bd_sf"/>
</dbReference>
<dbReference type="AlphaFoldDB" id="A0A1U7JCJ4"/>
<dbReference type="SUPFAM" id="SSF53850">
    <property type="entry name" value="Periplasmic binding protein-like II"/>
    <property type="match status" value="1"/>
</dbReference>
<dbReference type="InterPro" id="IPR050176">
    <property type="entry name" value="LTTR"/>
</dbReference>
<protein>
    <submittedName>
        <fullName evidence="6">LysR family transcriptional regulator</fullName>
    </submittedName>
</protein>
<comment type="caution">
    <text evidence="6">The sequence shown here is derived from an EMBL/GenBank/DDBJ whole genome shotgun (WGS) entry which is preliminary data.</text>
</comment>
<evidence type="ECO:0000256" key="1">
    <source>
        <dbReference type="ARBA" id="ARBA00009437"/>
    </source>
</evidence>
<evidence type="ECO:0000313" key="7">
    <source>
        <dbReference type="Proteomes" id="UP000185783"/>
    </source>
</evidence>
<keyword evidence="3" id="KW-0238">DNA-binding</keyword>
<dbReference type="GO" id="GO:0003700">
    <property type="term" value="F:DNA-binding transcription factor activity"/>
    <property type="evidence" value="ECO:0007669"/>
    <property type="project" value="InterPro"/>
</dbReference>
<evidence type="ECO:0000259" key="5">
    <source>
        <dbReference type="PROSITE" id="PS50931"/>
    </source>
</evidence>
<dbReference type="Pfam" id="PF03466">
    <property type="entry name" value="LysR_substrate"/>
    <property type="match status" value="1"/>
</dbReference>
<dbReference type="Pfam" id="PF00126">
    <property type="entry name" value="HTH_1"/>
    <property type="match status" value="1"/>
</dbReference>
<dbReference type="Gene3D" id="3.40.190.10">
    <property type="entry name" value="Periplasmic binding protein-like II"/>
    <property type="match status" value="2"/>
</dbReference>
<dbReference type="PANTHER" id="PTHR30579:SF7">
    <property type="entry name" value="HTH-TYPE TRANSCRIPTIONAL REGULATOR LRHA-RELATED"/>
    <property type="match status" value="1"/>
</dbReference>
<dbReference type="PANTHER" id="PTHR30579">
    <property type="entry name" value="TRANSCRIPTIONAL REGULATOR"/>
    <property type="match status" value="1"/>
</dbReference>
<proteinExistence type="inferred from homology"/>
<dbReference type="GO" id="GO:0003677">
    <property type="term" value="F:DNA binding"/>
    <property type="evidence" value="ECO:0007669"/>
    <property type="project" value="UniProtKB-KW"/>
</dbReference>
<evidence type="ECO:0000256" key="2">
    <source>
        <dbReference type="ARBA" id="ARBA00023015"/>
    </source>
</evidence>
<dbReference type="EMBL" id="LVVZ01000041">
    <property type="protein sequence ID" value="OKL42425.1"/>
    <property type="molecule type" value="Genomic_DNA"/>
</dbReference>